<sequence length="88" mass="9881">MLLPFSQIIPFPVLTLLPNLSSLLLSAFRDSAVFPLSLRVRGLGLKRIVRGMQRSLCEELNALGWKKSFRRGIGITAPKARTRNKLMC</sequence>
<evidence type="ECO:0000313" key="1">
    <source>
        <dbReference type="EMBL" id="KAK4286329.1"/>
    </source>
</evidence>
<proteinExistence type="predicted"/>
<dbReference type="Proteomes" id="UP001293593">
    <property type="component" value="Unassembled WGS sequence"/>
</dbReference>
<accession>A0AAE1NAG6</accession>
<name>A0AAE1NAG6_9FABA</name>
<protein>
    <submittedName>
        <fullName evidence="1">Uncharacterized protein</fullName>
    </submittedName>
</protein>
<gene>
    <name evidence="1" type="ORF">QN277_002897</name>
</gene>
<dbReference type="AlphaFoldDB" id="A0AAE1NAG6"/>
<keyword evidence="2" id="KW-1185">Reference proteome</keyword>
<comment type="caution">
    <text evidence="1">The sequence shown here is derived from an EMBL/GenBank/DDBJ whole genome shotgun (WGS) entry which is preliminary data.</text>
</comment>
<reference evidence="1" key="1">
    <citation type="submission" date="2023-10" db="EMBL/GenBank/DDBJ databases">
        <title>Chromosome-level genome of the transformable northern wattle, Acacia crassicarpa.</title>
        <authorList>
            <person name="Massaro I."/>
            <person name="Sinha N.R."/>
            <person name="Poethig S."/>
            <person name="Leichty A.R."/>
        </authorList>
    </citation>
    <scope>NUCLEOTIDE SEQUENCE</scope>
    <source>
        <strain evidence="1">Acra3RX</strain>
        <tissue evidence="1">Leaf</tissue>
    </source>
</reference>
<organism evidence="1 2">
    <name type="scientific">Acacia crassicarpa</name>
    <name type="common">northern wattle</name>
    <dbReference type="NCBI Taxonomy" id="499986"/>
    <lineage>
        <taxon>Eukaryota</taxon>
        <taxon>Viridiplantae</taxon>
        <taxon>Streptophyta</taxon>
        <taxon>Embryophyta</taxon>
        <taxon>Tracheophyta</taxon>
        <taxon>Spermatophyta</taxon>
        <taxon>Magnoliopsida</taxon>
        <taxon>eudicotyledons</taxon>
        <taxon>Gunneridae</taxon>
        <taxon>Pentapetalae</taxon>
        <taxon>rosids</taxon>
        <taxon>fabids</taxon>
        <taxon>Fabales</taxon>
        <taxon>Fabaceae</taxon>
        <taxon>Caesalpinioideae</taxon>
        <taxon>mimosoid clade</taxon>
        <taxon>Acacieae</taxon>
        <taxon>Acacia</taxon>
    </lineage>
</organism>
<dbReference type="EMBL" id="JAWXYG010000001">
    <property type="protein sequence ID" value="KAK4286329.1"/>
    <property type="molecule type" value="Genomic_DNA"/>
</dbReference>
<evidence type="ECO:0000313" key="2">
    <source>
        <dbReference type="Proteomes" id="UP001293593"/>
    </source>
</evidence>